<proteinExistence type="predicted"/>
<reference evidence="1" key="1">
    <citation type="journal article" date="2023" name="G3 (Bethesda)">
        <title>Whole genome assemblies of Zophobas morio and Tenebrio molitor.</title>
        <authorList>
            <person name="Kaur S."/>
            <person name="Stinson S.A."/>
            <person name="diCenzo G.C."/>
        </authorList>
    </citation>
    <scope>NUCLEOTIDE SEQUENCE</scope>
    <source>
        <strain evidence="1">QUZm001</strain>
    </source>
</reference>
<dbReference type="Proteomes" id="UP001168821">
    <property type="component" value="Unassembled WGS sequence"/>
</dbReference>
<accession>A0AA38II37</accession>
<name>A0AA38II37_9CUCU</name>
<dbReference type="EMBL" id="JALNTZ010000004">
    <property type="protein sequence ID" value="KAJ3654074.1"/>
    <property type="molecule type" value="Genomic_DNA"/>
</dbReference>
<protein>
    <submittedName>
        <fullName evidence="1">Uncharacterized protein</fullName>
    </submittedName>
</protein>
<evidence type="ECO:0000313" key="2">
    <source>
        <dbReference type="Proteomes" id="UP001168821"/>
    </source>
</evidence>
<dbReference type="AlphaFoldDB" id="A0AA38II37"/>
<comment type="caution">
    <text evidence="1">The sequence shown here is derived from an EMBL/GenBank/DDBJ whole genome shotgun (WGS) entry which is preliminary data.</text>
</comment>
<keyword evidence="2" id="KW-1185">Reference proteome</keyword>
<organism evidence="1 2">
    <name type="scientific">Zophobas morio</name>
    <dbReference type="NCBI Taxonomy" id="2755281"/>
    <lineage>
        <taxon>Eukaryota</taxon>
        <taxon>Metazoa</taxon>
        <taxon>Ecdysozoa</taxon>
        <taxon>Arthropoda</taxon>
        <taxon>Hexapoda</taxon>
        <taxon>Insecta</taxon>
        <taxon>Pterygota</taxon>
        <taxon>Neoptera</taxon>
        <taxon>Endopterygota</taxon>
        <taxon>Coleoptera</taxon>
        <taxon>Polyphaga</taxon>
        <taxon>Cucujiformia</taxon>
        <taxon>Tenebrionidae</taxon>
        <taxon>Zophobas</taxon>
    </lineage>
</organism>
<evidence type="ECO:0000313" key="1">
    <source>
        <dbReference type="EMBL" id="KAJ3654074.1"/>
    </source>
</evidence>
<sequence length="120" mass="13544">MPKHERLLCWSLLNGFVFFGEIGLDYSNIDCAKIRTFLTTVQLIVFFDFLATHPTEIRPLVPHWPEHSRSPPFNYRSILLMRPLIFAAKSASSNSCCISTDKNPAAKAIIKTVLFSSDGI</sequence>
<gene>
    <name evidence="1" type="ORF">Zmor_013287</name>
</gene>